<dbReference type="SUPFAM" id="SSF47413">
    <property type="entry name" value="lambda repressor-like DNA-binding domains"/>
    <property type="match status" value="1"/>
</dbReference>
<dbReference type="CDD" id="cd02209">
    <property type="entry name" value="cupin_XRE_C"/>
    <property type="match status" value="1"/>
</dbReference>
<gene>
    <name evidence="3" type="ORF">Q8791_07440</name>
</gene>
<dbReference type="InterPro" id="IPR001387">
    <property type="entry name" value="Cro/C1-type_HTH"/>
</dbReference>
<evidence type="ECO:0000313" key="4">
    <source>
        <dbReference type="Proteomes" id="UP001356095"/>
    </source>
</evidence>
<keyword evidence="4" id="KW-1185">Reference proteome</keyword>
<comment type="caution">
    <text evidence="3">The sequence shown here is derived from an EMBL/GenBank/DDBJ whole genome shotgun (WGS) entry which is preliminary data.</text>
</comment>
<dbReference type="CDD" id="cd00093">
    <property type="entry name" value="HTH_XRE"/>
    <property type="match status" value="1"/>
</dbReference>
<dbReference type="PANTHER" id="PTHR46797">
    <property type="entry name" value="HTH-TYPE TRANSCRIPTIONAL REGULATOR"/>
    <property type="match status" value="1"/>
</dbReference>
<organism evidence="3 4">
    <name type="scientific">Nocardiopsis codii</name>
    <dbReference type="NCBI Taxonomy" id="3065942"/>
    <lineage>
        <taxon>Bacteria</taxon>
        <taxon>Bacillati</taxon>
        <taxon>Actinomycetota</taxon>
        <taxon>Actinomycetes</taxon>
        <taxon>Streptosporangiales</taxon>
        <taxon>Nocardiopsidaceae</taxon>
        <taxon>Nocardiopsis</taxon>
    </lineage>
</organism>
<dbReference type="InterPro" id="IPR011051">
    <property type="entry name" value="RmlC_Cupin_sf"/>
</dbReference>
<dbReference type="InterPro" id="IPR050807">
    <property type="entry name" value="TransReg_Diox_bact_type"/>
</dbReference>
<dbReference type="RefSeq" id="WP_330090845.1">
    <property type="nucleotide sequence ID" value="NZ_JAUZMY010000005.1"/>
</dbReference>
<dbReference type="SUPFAM" id="SSF51182">
    <property type="entry name" value="RmlC-like cupins"/>
    <property type="match status" value="1"/>
</dbReference>
<dbReference type="Gene3D" id="2.60.120.10">
    <property type="entry name" value="Jelly Rolls"/>
    <property type="match status" value="1"/>
</dbReference>
<proteinExistence type="predicted"/>
<dbReference type="Proteomes" id="UP001356095">
    <property type="component" value="Unassembled WGS sequence"/>
</dbReference>
<keyword evidence="1" id="KW-0238">DNA-binding</keyword>
<accession>A0ABU7K465</accession>
<dbReference type="PROSITE" id="PS50943">
    <property type="entry name" value="HTH_CROC1"/>
    <property type="match status" value="1"/>
</dbReference>
<dbReference type="InterPro" id="IPR010982">
    <property type="entry name" value="Lambda_DNA-bd_dom_sf"/>
</dbReference>
<evidence type="ECO:0000256" key="1">
    <source>
        <dbReference type="ARBA" id="ARBA00023125"/>
    </source>
</evidence>
<protein>
    <submittedName>
        <fullName evidence="3">XRE family transcriptional regulator</fullName>
    </submittedName>
</protein>
<sequence>MSDELGSALALTLKELRSSRGLSAAALSELSGVSRTMVSRIENGDVQPTASLLGRLSAAFGITLSELIARAEQGDRRLARSHEQPAWTDPGTGYVRRAVSPTAGGPIELVEVELPAGARVAFPVEAYVFTHHQIWVLDGTLSFREGSAEHLLEAGDCLQLGPPEPCEFHNPGRQTCRYLVVIARRGA</sequence>
<evidence type="ECO:0000259" key="2">
    <source>
        <dbReference type="PROSITE" id="PS50943"/>
    </source>
</evidence>
<dbReference type="SMART" id="SM00530">
    <property type="entry name" value="HTH_XRE"/>
    <property type="match status" value="1"/>
</dbReference>
<evidence type="ECO:0000313" key="3">
    <source>
        <dbReference type="EMBL" id="MEE2037051.1"/>
    </source>
</evidence>
<dbReference type="EMBL" id="JAUZMY010000005">
    <property type="protein sequence ID" value="MEE2037051.1"/>
    <property type="molecule type" value="Genomic_DNA"/>
</dbReference>
<dbReference type="InterPro" id="IPR014710">
    <property type="entry name" value="RmlC-like_jellyroll"/>
</dbReference>
<name>A0ABU7K465_9ACTN</name>
<dbReference type="Pfam" id="PF01381">
    <property type="entry name" value="HTH_3"/>
    <property type="match status" value="1"/>
</dbReference>
<dbReference type="PANTHER" id="PTHR46797:SF10">
    <property type="entry name" value="BLR1115 PROTEIN"/>
    <property type="match status" value="1"/>
</dbReference>
<dbReference type="Gene3D" id="1.10.260.40">
    <property type="entry name" value="lambda repressor-like DNA-binding domains"/>
    <property type="match status" value="1"/>
</dbReference>
<feature type="domain" description="HTH cro/C1-type" evidence="2">
    <location>
        <begin position="13"/>
        <end position="67"/>
    </location>
</feature>
<reference evidence="3 4" key="1">
    <citation type="submission" date="2023-08" db="EMBL/GenBank/DDBJ databases">
        <authorList>
            <person name="Girao M."/>
            <person name="Carvalho M.F."/>
        </authorList>
    </citation>
    <scope>NUCLEOTIDE SEQUENCE [LARGE SCALE GENOMIC DNA]</scope>
    <source>
        <strain evidence="3 4">CT-R113</strain>
    </source>
</reference>